<evidence type="ECO:0000259" key="1">
    <source>
        <dbReference type="Pfam" id="PF04606"/>
    </source>
</evidence>
<name>A0ABV0HJE8_9ENTR</name>
<dbReference type="EMBL" id="JAYMYY010000002">
    <property type="protein sequence ID" value="MEO3990237.1"/>
    <property type="molecule type" value="Genomic_DNA"/>
</dbReference>
<comment type="caution">
    <text evidence="2">The sequence shown here is derived from an EMBL/GenBank/DDBJ whole genome shotgun (WGS) entry which is preliminary data.</text>
</comment>
<protein>
    <submittedName>
        <fullName evidence="2">Ogr/Delta-like zinc finger family protein</fullName>
    </submittedName>
</protein>
<evidence type="ECO:0000313" key="3">
    <source>
        <dbReference type="Proteomes" id="UP001444146"/>
    </source>
</evidence>
<keyword evidence="3" id="KW-1185">Reference proteome</keyword>
<dbReference type="InterPro" id="IPR007684">
    <property type="entry name" value="Znf_Ogr/Delta"/>
</dbReference>
<gene>
    <name evidence="2" type="ORF">VSR74_10460</name>
</gene>
<dbReference type="Pfam" id="PF04606">
    <property type="entry name" value="Ogr_Delta"/>
    <property type="match status" value="1"/>
</dbReference>
<dbReference type="Proteomes" id="UP001444146">
    <property type="component" value="Unassembled WGS sequence"/>
</dbReference>
<evidence type="ECO:0000313" key="2">
    <source>
        <dbReference type="EMBL" id="MEO3990237.1"/>
    </source>
</evidence>
<proteinExistence type="predicted"/>
<sequence>MFHCPKCQHVAHARTSRYLSENTKERYHQCTNISCSCTFVTMEAVDRFISVPGAILQEASSAKPKGQRPTHG</sequence>
<feature type="domain" description="Zinc finger Ogr/Delta-type" evidence="1">
    <location>
        <begin position="3"/>
        <end position="49"/>
    </location>
</feature>
<reference evidence="2 3" key="1">
    <citation type="submission" date="2024-01" db="EMBL/GenBank/DDBJ databases">
        <title>Pseudocitrobacter sp. Endophytic strain Cyp-38L.</title>
        <authorList>
            <person name="Amer M.A."/>
            <person name="Hamed S.M."/>
        </authorList>
    </citation>
    <scope>NUCLEOTIDE SEQUENCE [LARGE SCALE GENOMIC DNA]</scope>
    <source>
        <strain evidence="2 3">Cyp38S</strain>
    </source>
</reference>
<dbReference type="RefSeq" id="WP_347794674.1">
    <property type="nucleotide sequence ID" value="NZ_JAYMYY010000002.1"/>
</dbReference>
<accession>A0ABV0HJE8</accession>
<organism evidence="2 3">
    <name type="scientific">Pseudocitrobacter cyperus</name>
    <dbReference type="NCBI Taxonomy" id="3112843"/>
    <lineage>
        <taxon>Bacteria</taxon>
        <taxon>Pseudomonadati</taxon>
        <taxon>Pseudomonadota</taxon>
        <taxon>Gammaproteobacteria</taxon>
        <taxon>Enterobacterales</taxon>
        <taxon>Enterobacteriaceae</taxon>
        <taxon>Pseudocitrobacter</taxon>
    </lineage>
</organism>